<dbReference type="GO" id="GO:0015074">
    <property type="term" value="P:DNA integration"/>
    <property type="evidence" value="ECO:0007669"/>
    <property type="project" value="TreeGrafter"/>
</dbReference>
<dbReference type="GO" id="GO:0044547">
    <property type="term" value="F:DNA topoisomerase binding"/>
    <property type="evidence" value="ECO:0007669"/>
    <property type="project" value="TreeGrafter"/>
</dbReference>
<organism evidence="2 3">
    <name type="scientific">Nephila pilipes</name>
    <name type="common">Giant wood spider</name>
    <name type="synonym">Nephila maculata</name>
    <dbReference type="NCBI Taxonomy" id="299642"/>
    <lineage>
        <taxon>Eukaryota</taxon>
        <taxon>Metazoa</taxon>
        <taxon>Ecdysozoa</taxon>
        <taxon>Arthropoda</taxon>
        <taxon>Chelicerata</taxon>
        <taxon>Arachnida</taxon>
        <taxon>Araneae</taxon>
        <taxon>Araneomorphae</taxon>
        <taxon>Entelegynae</taxon>
        <taxon>Araneoidea</taxon>
        <taxon>Nephilidae</taxon>
        <taxon>Nephila</taxon>
    </lineage>
</organism>
<sequence>MEVSKDLIWCCLLYDFKVGFSAAASNCRICQVFGDSAENECTAKHWFQKLRFGDLSLCDEPRCRQPHDLDDKALQAAIEEDSSLMCGELENQHTLSDETVRFHIHLLGKTYRLSKWVPHTL</sequence>
<dbReference type="PANTHER" id="PTHR46060:SF2">
    <property type="entry name" value="HISTONE-LYSINE N-METHYLTRANSFERASE SETMAR"/>
    <property type="match status" value="1"/>
</dbReference>
<dbReference type="InterPro" id="IPR052709">
    <property type="entry name" value="Transposase-MT_Hybrid"/>
</dbReference>
<dbReference type="PANTHER" id="PTHR46060">
    <property type="entry name" value="MARINER MOS1 TRANSPOSASE-LIKE PROTEIN"/>
    <property type="match status" value="1"/>
</dbReference>
<evidence type="ECO:0000313" key="3">
    <source>
        <dbReference type="Proteomes" id="UP000887013"/>
    </source>
</evidence>
<dbReference type="GO" id="GO:0000729">
    <property type="term" value="P:DNA double-strand break processing"/>
    <property type="evidence" value="ECO:0007669"/>
    <property type="project" value="TreeGrafter"/>
</dbReference>
<dbReference type="Proteomes" id="UP000887013">
    <property type="component" value="Unassembled WGS sequence"/>
</dbReference>
<dbReference type="GO" id="GO:0000014">
    <property type="term" value="F:single-stranded DNA endodeoxyribonuclease activity"/>
    <property type="evidence" value="ECO:0007669"/>
    <property type="project" value="TreeGrafter"/>
</dbReference>
<dbReference type="GO" id="GO:0035861">
    <property type="term" value="C:site of double-strand break"/>
    <property type="evidence" value="ECO:0007669"/>
    <property type="project" value="TreeGrafter"/>
</dbReference>
<evidence type="ECO:0000313" key="2">
    <source>
        <dbReference type="EMBL" id="GFT06210.1"/>
    </source>
</evidence>
<gene>
    <name evidence="2" type="primary">NCL1_32508</name>
    <name evidence="2" type="ORF">NPIL_639791</name>
</gene>
<evidence type="ECO:0000259" key="1">
    <source>
        <dbReference type="Pfam" id="PF17906"/>
    </source>
</evidence>
<dbReference type="Pfam" id="PF17906">
    <property type="entry name" value="HTH_48"/>
    <property type="match status" value="1"/>
</dbReference>
<dbReference type="GO" id="GO:0000793">
    <property type="term" value="C:condensed chromosome"/>
    <property type="evidence" value="ECO:0007669"/>
    <property type="project" value="TreeGrafter"/>
</dbReference>
<dbReference type="AlphaFoldDB" id="A0A8X6TFT5"/>
<protein>
    <submittedName>
        <fullName evidence="2">Histone-lysine N-methyltransferase SETMAR</fullName>
    </submittedName>
</protein>
<dbReference type="OrthoDB" id="6431778at2759"/>
<dbReference type="InterPro" id="IPR041426">
    <property type="entry name" value="Mos1_HTH"/>
</dbReference>
<dbReference type="Gene3D" id="1.10.10.1450">
    <property type="match status" value="1"/>
</dbReference>
<dbReference type="GO" id="GO:0006303">
    <property type="term" value="P:double-strand break repair via nonhomologous end joining"/>
    <property type="evidence" value="ECO:0007669"/>
    <property type="project" value="TreeGrafter"/>
</dbReference>
<keyword evidence="3" id="KW-1185">Reference proteome</keyword>
<dbReference type="EMBL" id="BMAW01102848">
    <property type="protein sequence ID" value="GFT06210.1"/>
    <property type="molecule type" value="Genomic_DNA"/>
</dbReference>
<dbReference type="GO" id="GO:0003697">
    <property type="term" value="F:single-stranded DNA binding"/>
    <property type="evidence" value="ECO:0007669"/>
    <property type="project" value="TreeGrafter"/>
</dbReference>
<dbReference type="GO" id="GO:0042800">
    <property type="term" value="F:histone H3K4 methyltransferase activity"/>
    <property type="evidence" value="ECO:0007669"/>
    <property type="project" value="TreeGrafter"/>
</dbReference>
<dbReference type="GO" id="GO:0031297">
    <property type="term" value="P:replication fork processing"/>
    <property type="evidence" value="ECO:0007669"/>
    <property type="project" value="TreeGrafter"/>
</dbReference>
<dbReference type="GO" id="GO:0003690">
    <property type="term" value="F:double-stranded DNA binding"/>
    <property type="evidence" value="ECO:0007669"/>
    <property type="project" value="TreeGrafter"/>
</dbReference>
<proteinExistence type="predicted"/>
<accession>A0A8X6TFT5</accession>
<name>A0A8X6TFT5_NEPPI</name>
<feature type="domain" description="Mos1 transposase HTH" evidence="1">
    <location>
        <begin position="8"/>
        <end position="54"/>
    </location>
</feature>
<dbReference type="GO" id="GO:0044774">
    <property type="term" value="P:mitotic DNA integrity checkpoint signaling"/>
    <property type="evidence" value="ECO:0007669"/>
    <property type="project" value="TreeGrafter"/>
</dbReference>
<dbReference type="GO" id="GO:0046975">
    <property type="term" value="F:histone H3K36 methyltransferase activity"/>
    <property type="evidence" value="ECO:0007669"/>
    <property type="project" value="TreeGrafter"/>
</dbReference>
<comment type="caution">
    <text evidence="2">The sequence shown here is derived from an EMBL/GenBank/DDBJ whole genome shotgun (WGS) entry which is preliminary data.</text>
</comment>
<reference evidence="2" key="1">
    <citation type="submission" date="2020-08" db="EMBL/GenBank/DDBJ databases">
        <title>Multicomponent nature underlies the extraordinary mechanical properties of spider dragline silk.</title>
        <authorList>
            <person name="Kono N."/>
            <person name="Nakamura H."/>
            <person name="Mori M."/>
            <person name="Yoshida Y."/>
            <person name="Ohtoshi R."/>
            <person name="Malay A.D."/>
            <person name="Moran D.A.P."/>
            <person name="Tomita M."/>
            <person name="Numata K."/>
            <person name="Arakawa K."/>
        </authorList>
    </citation>
    <scope>NUCLEOTIDE SEQUENCE</scope>
</reference>
<dbReference type="GO" id="GO:0005634">
    <property type="term" value="C:nucleus"/>
    <property type="evidence" value="ECO:0007669"/>
    <property type="project" value="TreeGrafter"/>
</dbReference>